<protein>
    <recommendedName>
        <fullName evidence="3">Phospholipid/glycerol acyltransferase domain-containing protein</fullName>
    </recommendedName>
</protein>
<dbReference type="EMBL" id="MN739601">
    <property type="protein sequence ID" value="QHT15122.1"/>
    <property type="molecule type" value="Genomic_DNA"/>
</dbReference>
<keyword evidence="1" id="KW-1133">Transmembrane helix</keyword>
<evidence type="ECO:0000313" key="2">
    <source>
        <dbReference type="EMBL" id="QHT15122.1"/>
    </source>
</evidence>
<evidence type="ECO:0008006" key="3">
    <source>
        <dbReference type="Google" id="ProtNLM"/>
    </source>
</evidence>
<proteinExistence type="predicted"/>
<dbReference type="AlphaFoldDB" id="A0A6C0DFG0"/>
<accession>A0A6C0DFG0</accession>
<reference evidence="2" key="1">
    <citation type="journal article" date="2020" name="Nature">
        <title>Giant virus diversity and host interactions through global metagenomics.</title>
        <authorList>
            <person name="Schulz F."/>
            <person name="Roux S."/>
            <person name="Paez-Espino D."/>
            <person name="Jungbluth S."/>
            <person name="Walsh D.A."/>
            <person name="Denef V.J."/>
            <person name="McMahon K.D."/>
            <person name="Konstantinidis K.T."/>
            <person name="Eloe-Fadrosh E.A."/>
            <person name="Kyrpides N.C."/>
            <person name="Woyke T."/>
        </authorList>
    </citation>
    <scope>NUCLEOTIDE SEQUENCE</scope>
    <source>
        <strain evidence="2">GVMAG-M-3300023174-144</strain>
    </source>
</reference>
<name>A0A6C0DFG0_9ZZZZ</name>
<keyword evidence="1" id="KW-0812">Transmembrane</keyword>
<sequence>MIHNWKFLYSTTELEKEFLNSPKKICIAAHSTPFFDGYILYNAFKCFGEKNPQVYARGPSPYFPDWCIQITNKGGFVKNEILSLQHREKFCRILFPSGGTITWKTGFYVLAKELDAKIVVCGIDYGTNSVIIDSIIDPFDTFEETREFCISRLRKYSPGPLGFILRVLCNYGCETYKYNEQEIFFYRGSLFITMFILYFVLHFSM</sequence>
<keyword evidence="1" id="KW-0472">Membrane</keyword>
<organism evidence="2">
    <name type="scientific">viral metagenome</name>
    <dbReference type="NCBI Taxonomy" id="1070528"/>
    <lineage>
        <taxon>unclassified sequences</taxon>
        <taxon>metagenomes</taxon>
        <taxon>organismal metagenomes</taxon>
    </lineage>
</organism>
<feature type="transmembrane region" description="Helical" evidence="1">
    <location>
        <begin position="183"/>
        <end position="201"/>
    </location>
</feature>
<evidence type="ECO:0000256" key="1">
    <source>
        <dbReference type="SAM" id="Phobius"/>
    </source>
</evidence>